<evidence type="ECO:0000313" key="3">
    <source>
        <dbReference type="Proteomes" id="UP000822688"/>
    </source>
</evidence>
<name>A0A8T0IYC5_CERPU</name>
<keyword evidence="3" id="KW-1185">Reference proteome</keyword>
<dbReference type="AlphaFoldDB" id="A0A8T0IYC5"/>
<proteinExistence type="predicted"/>
<feature type="signal peptide" evidence="1">
    <location>
        <begin position="1"/>
        <end position="30"/>
    </location>
</feature>
<feature type="chain" id="PRO_5035830292" description="Secreted protein" evidence="1">
    <location>
        <begin position="31"/>
        <end position="85"/>
    </location>
</feature>
<protein>
    <recommendedName>
        <fullName evidence="4">Secreted protein</fullName>
    </recommendedName>
</protein>
<comment type="caution">
    <text evidence="2">The sequence shown here is derived from an EMBL/GenBank/DDBJ whole genome shotgun (WGS) entry which is preliminary data.</text>
</comment>
<gene>
    <name evidence="2" type="ORF">KC19_2G265700</name>
</gene>
<sequence length="85" mass="9286">MIQALWRRCGWRWSLSGVSNVAMLIPRLLAQVTSTAFYSQFPGSASRGGVDCRLGGGGELLLSRHRLALGSFWESGMRGGVERCL</sequence>
<keyword evidence="1" id="KW-0732">Signal</keyword>
<organism evidence="2 3">
    <name type="scientific">Ceratodon purpureus</name>
    <name type="common">Fire moss</name>
    <name type="synonym">Dicranum purpureum</name>
    <dbReference type="NCBI Taxonomy" id="3225"/>
    <lineage>
        <taxon>Eukaryota</taxon>
        <taxon>Viridiplantae</taxon>
        <taxon>Streptophyta</taxon>
        <taxon>Embryophyta</taxon>
        <taxon>Bryophyta</taxon>
        <taxon>Bryophytina</taxon>
        <taxon>Bryopsida</taxon>
        <taxon>Dicranidae</taxon>
        <taxon>Pseudoditrichales</taxon>
        <taxon>Ditrichaceae</taxon>
        <taxon>Ceratodon</taxon>
    </lineage>
</organism>
<evidence type="ECO:0000313" key="2">
    <source>
        <dbReference type="EMBL" id="KAG0588740.1"/>
    </source>
</evidence>
<dbReference type="EMBL" id="CM026422">
    <property type="protein sequence ID" value="KAG0588740.1"/>
    <property type="molecule type" value="Genomic_DNA"/>
</dbReference>
<dbReference type="Proteomes" id="UP000822688">
    <property type="component" value="Chromosome 2"/>
</dbReference>
<reference evidence="2" key="1">
    <citation type="submission" date="2020-06" db="EMBL/GenBank/DDBJ databases">
        <title>WGS assembly of Ceratodon purpureus strain R40.</title>
        <authorList>
            <person name="Carey S.B."/>
            <person name="Jenkins J."/>
            <person name="Shu S."/>
            <person name="Lovell J.T."/>
            <person name="Sreedasyam A."/>
            <person name="Maumus F."/>
            <person name="Tiley G.P."/>
            <person name="Fernandez-Pozo N."/>
            <person name="Barry K."/>
            <person name="Chen C."/>
            <person name="Wang M."/>
            <person name="Lipzen A."/>
            <person name="Daum C."/>
            <person name="Saski C.A."/>
            <person name="Payton A.C."/>
            <person name="Mcbreen J.C."/>
            <person name="Conrad R.E."/>
            <person name="Kollar L.M."/>
            <person name="Olsson S."/>
            <person name="Huttunen S."/>
            <person name="Landis J.B."/>
            <person name="Wickett N.J."/>
            <person name="Johnson M.G."/>
            <person name="Rensing S.A."/>
            <person name="Grimwood J."/>
            <person name="Schmutz J."/>
            <person name="Mcdaniel S.F."/>
        </authorList>
    </citation>
    <scope>NUCLEOTIDE SEQUENCE</scope>
    <source>
        <strain evidence="2">R40</strain>
    </source>
</reference>
<evidence type="ECO:0000256" key="1">
    <source>
        <dbReference type="SAM" id="SignalP"/>
    </source>
</evidence>
<accession>A0A8T0IYC5</accession>
<evidence type="ECO:0008006" key="4">
    <source>
        <dbReference type="Google" id="ProtNLM"/>
    </source>
</evidence>